<dbReference type="InterPro" id="IPR036852">
    <property type="entry name" value="Peptidase_S8/S53_dom_sf"/>
</dbReference>
<dbReference type="InterPro" id="IPR022398">
    <property type="entry name" value="Peptidase_S8_His-AS"/>
</dbReference>
<dbReference type="SUPFAM" id="SSF52743">
    <property type="entry name" value="Subtilisin-like"/>
    <property type="match status" value="1"/>
</dbReference>
<dbReference type="InterPro" id="IPR051048">
    <property type="entry name" value="Peptidase_S8/S53_subtilisin"/>
</dbReference>
<dbReference type="InterPro" id="IPR000209">
    <property type="entry name" value="Peptidase_S8/S53_dom"/>
</dbReference>
<feature type="chain" id="PRO_5047403909" description="Peptidase S8/S53 domain-containing protein" evidence="7">
    <location>
        <begin position="17"/>
        <end position="1024"/>
    </location>
</feature>
<dbReference type="PROSITE" id="PS00137">
    <property type="entry name" value="SUBTILASE_HIS"/>
    <property type="match status" value="1"/>
</dbReference>
<dbReference type="Gene3D" id="2.60.120.380">
    <property type="match status" value="1"/>
</dbReference>
<dbReference type="Pfam" id="PF00082">
    <property type="entry name" value="Peptidase_S8"/>
    <property type="match status" value="1"/>
</dbReference>
<dbReference type="PRINTS" id="PR00723">
    <property type="entry name" value="SUBTILISIN"/>
</dbReference>
<evidence type="ECO:0000256" key="4">
    <source>
        <dbReference type="ARBA" id="ARBA00022825"/>
    </source>
</evidence>
<keyword evidence="10" id="KW-1185">Reference proteome</keyword>
<evidence type="ECO:0000256" key="3">
    <source>
        <dbReference type="ARBA" id="ARBA00022801"/>
    </source>
</evidence>
<feature type="transmembrane region" description="Helical" evidence="6">
    <location>
        <begin position="973"/>
        <end position="999"/>
    </location>
</feature>
<evidence type="ECO:0000256" key="7">
    <source>
        <dbReference type="SAM" id="SignalP"/>
    </source>
</evidence>
<dbReference type="InterPro" id="IPR015500">
    <property type="entry name" value="Peptidase_S8_subtilisin-rel"/>
</dbReference>
<evidence type="ECO:0000256" key="6">
    <source>
        <dbReference type="SAM" id="Phobius"/>
    </source>
</evidence>
<dbReference type="PANTHER" id="PTHR43399">
    <property type="entry name" value="SUBTILISIN-RELATED"/>
    <property type="match status" value="1"/>
</dbReference>
<feature type="active site" description="Charge relay system" evidence="5">
    <location>
        <position position="252"/>
    </location>
</feature>
<evidence type="ECO:0000256" key="5">
    <source>
        <dbReference type="PROSITE-ProRule" id="PRU01240"/>
    </source>
</evidence>
<keyword evidence="4 5" id="KW-0720">Serine protease</keyword>
<keyword evidence="3 5" id="KW-0378">Hydrolase</keyword>
<feature type="domain" description="Peptidase S8/S53" evidence="8">
    <location>
        <begin position="243"/>
        <end position="673"/>
    </location>
</feature>
<feature type="active site" description="Charge relay system" evidence="5">
    <location>
        <position position="616"/>
    </location>
</feature>
<keyword evidence="7" id="KW-0732">Signal</keyword>
<feature type="signal peptide" evidence="7">
    <location>
        <begin position="1"/>
        <end position="16"/>
    </location>
</feature>
<gene>
    <name evidence="9" type="ORF">M9Y10_006167</name>
</gene>
<evidence type="ECO:0000313" key="10">
    <source>
        <dbReference type="Proteomes" id="UP001470230"/>
    </source>
</evidence>
<name>A0ABR2JDY9_9EUKA</name>
<evidence type="ECO:0000313" key="9">
    <source>
        <dbReference type="EMBL" id="KAK8875985.1"/>
    </source>
</evidence>
<evidence type="ECO:0000256" key="2">
    <source>
        <dbReference type="ARBA" id="ARBA00022670"/>
    </source>
</evidence>
<dbReference type="Gene3D" id="3.40.50.200">
    <property type="entry name" value="Peptidase S8/S53 domain"/>
    <property type="match status" value="2"/>
</dbReference>
<comment type="caution">
    <text evidence="9">The sequence shown here is derived from an EMBL/GenBank/DDBJ whole genome shotgun (WGS) entry which is preliminary data.</text>
</comment>
<organism evidence="9 10">
    <name type="scientific">Tritrichomonas musculus</name>
    <dbReference type="NCBI Taxonomy" id="1915356"/>
    <lineage>
        <taxon>Eukaryota</taxon>
        <taxon>Metamonada</taxon>
        <taxon>Parabasalia</taxon>
        <taxon>Tritrichomonadida</taxon>
        <taxon>Tritrichomonadidae</taxon>
        <taxon>Tritrichomonas</taxon>
    </lineage>
</organism>
<sequence length="1024" mass="114404">MSFSFIFALYLTFAFSQNLNDNLNRAYNSFSFITSNKKEFTLSLEDSPLNKNKSLFSSLLSLFSNTESKKNSKRWYYVHVYDNYLANVQEYVRLLPSDQIIKNTFILYLSLDQIEKISPYSLMKQIESSDKIDEVAPFNSTDYLYVKTSSDYDLTAHKYYSIDKKINSDSYLVKVNQRCHIKKVAKMLSEDPAVQIVSTYKRPVEENLINVGYMQKNDQNLTRGGYLNLYKIDRYVHNHGITGEGQKVTLIDTALDFRHAMFRDDNVQVTFNESMPNHRKISYYYSKISMDEWKKTITASTHGTHVAGTLAGKSIVDLGKESINSLFDGSAPDAKIVYAGVYGETTAAELEKIMNEQGSRISSNSWGDDEKFVDNMNHEWGSLAYRNPQSLFVFAAGNHGQGEIGYTIVDPGGSKNILAVAYSTSPVFQGSNFYTLHKPGDPNFIFYLFTMHMNDLYQVADKIGTKKGESKIIGIDSRKTDEQSLKEACKTVNGSHVVIFYGDTDSDAYINQEILAHCEDNIFSDGMLVTANASLIEGLIESQEKVAIVFEQLTDILHPVKRGNRGSLGPGNKGIMKPDVIAPGDYVLSASSFAGDIEKPEDNFMYGGLASKSGSSMATPNVAGAAALISQYFKSGKWVDKVELDGNTLRALIINSAKHPSESLSPDLVYGHGFVDVSKALPLENEFGVQITRQDKKPSIGENGHLTATVHVNKPCTLQVTLSYLDPMLHENSPIPLTRDLDLVVVNPSGSKQNGDHLKADTQHLSTNEKVIVDAFKVGDYTIHIFAGKFFDSSVNKENLQQEFAVVATGEIDNGYIEFTQATTAPCKKTDPDHPDHCLCTATQIGPSCKTTITNLVNQSSYYSRMSPMDITRVKFTSQSKISYLRAYHSASFVHPSIWISKTCHLSLNEYELNGKVGNMKVNEIEIPFQTNEICVAIFNNNYLKETFFHVEVYSEPDYQENGSSERGISKKFFFIVTGVLAGIIFILLISIIITLVVIRKKSTAEDFKSEQINSRSTPLLQTF</sequence>
<dbReference type="Proteomes" id="UP001470230">
    <property type="component" value="Unassembled WGS sequence"/>
</dbReference>
<feature type="active site" description="Charge relay system" evidence="5">
    <location>
        <position position="302"/>
    </location>
</feature>
<dbReference type="SUPFAM" id="SSF49785">
    <property type="entry name" value="Galactose-binding domain-like"/>
    <property type="match status" value="1"/>
</dbReference>
<dbReference type="PROSITE" id="PS51892">
    <property type="entry name" value="SUBTILASE"/>
    <property type="match status" value="1"/>
</dbReference>
<accession>A0ABR2JDY9</accession>
<keyword evidence="6" id="KW-1133">Transmembrane helix</keyword>
<proteinExistence type="inferred from homology"/>
<dbReference type="InterPro" id="IPR034058">
    <property type="entry name" value="TagA/B/C/D_pept_dom"/>
</dbReference>
<keyword evidence="6" id="KW-0812">Transmembrane</keyword>
<keyword evidence="2 5" id="KW-0645">Protease</keyword>
<reference evidence="9 10" key="1">
    <citation type="submission" date="2024-04" db="EMBL/GenBank/DDBJ databases">
        <title>Tritrichomonas musculus Genome.</title>
        <authorList>
            <person name="Alves-Ferreira E."/>
            <person name="Grigg M."/>
            <person name="Lorenzi H."/>
            <person name="Galac M."/>
        </authorList>
    </citation>
    <scope>NUCLEOTIDE SEQUENCE [LARGE SCALE GENOMIC DNA]</scope>
    <source>
        <strain evidence="9 10">EAF2021</strain>
    </source>
</reference>
<protein>
    <recommendedName>
        <fullName evidence="8">Peptidase S8/S53 domain-containing protein</fullName>
    </recommendedName>
</protein>
<evidence type="ECO:0000256" key="1">
    <source>
        <dbReference type="ARBA" id="ARBA00011073"/>
    </source>
</evidence>
<evidence type="ECO:0000259" key="8">
    <source>
        <dbReference type="Pfam" id="PF00082"/>
    </source>
</evidence>
<dbReference type="PANTHER" id="PTHR43399:SF4">
    <property type="entry name" value="CELL WALL-ASSOCIATED PROTEASE"/>
    <property type="match status" value="1"/>
</dbReference>
<dbReference type="EMBL" id="JAPFFF010000012">
    <property type="protein sequence ID" value="KAK8875985.1"/>
    <property type="molecule type" value="Genomic_DNA"/>
</dbReference>
<dbReference type="CDD" id="cd04842">
    <property type="entry name" value="Peptidases_S8_Kp43_protease"/>
    <property type="match status" value="1"/>
</dbReference>
<keyword evidence="6" id="KW-0472">Membrane</keyword>
<comment type="similarity">
    <text evidence="1 5">Belongs to the peptidase S8 family.</text>
</comment>
<dbReference type="InterPro" id="IPR008979">
    <property type="entry name" value="Galactose-bd-like_sf"/>
</dbReference>